<dbReference type="GeneID" id="14296715"/>
<sequence length="41" mass="4617">MIGESHVCRVIYYGTTRDLEDQSTGTCFYDNLNGSCSSYTE</sequence>
<name>I7KQS7_9CAUD</name>
<reference evidence="1" key="1">
    <citation type="submission" date="2016-03" db="EMBL/GenBank/DDBJ databases">
        <title>Genomic, physiological and proteomic characterization of the T5-like bacteriophage phiR2-01 infecting Yersinia enterocolitia.</title>
        <authorList>
            <person name="Pajunen M.I."/>
            <person name="Happonen L.J."/>
            <person name="Jun J.W."/>
            <person name="Malmstrom J."/>
            <person name="Nawaz A."/>
            <person name="Mattinen L."/>
            <person name="Skurnik M."/>
        </authorList>
    </citation>
    <scope>NUCLEOTIDE SEQUENCE</scope>
</reference>
<keyword evidence="2" id="KW-1185">Reference proteome</keyword>
<proteinExistence type="predicted"/>
<dbReference type="EMBL" id="HE956708">
    <property type="protein sequence ID" value="CCI88460.1"/>
    <property type="molecule type" value="Genomic_DNA"/>
</dbReference>
<protein>
    <submittedName>
        <fullName evidence="1">Uncharacterized protein</fullName>
    </submittedName>
</protein>
<evidence type="ECO:0000313" key="1">
    <source>
        <dbReference type="EMBL" id="CCI88460.1"/>
    </source>
</evidence>
<gene>
    <name evidence="1" type="primary">g032</name>
    <name evidence="1" type="ORF">BN79_032</name>
</gene>
<dbReference type="KEGG" id="vg:14296715"/>
<dbReference type="Proteomes" id="UP000002908">
    <property type="component" value="Segment"/>
</dbReference>
<dbReference type="RefSeq" id="YP_007237011.1">
    <property type="nucleotide sequence ID" value="NC_019919.2"/>
</dbReference>
<organism evidence="1 2">
    <name type="scientific">Yersinia phage phiR2-01</name>
    <dbReference type="NCBI Taxonomy" id="1206557"/>
    <lineage>
        <taxon>Viruses</taxon>
        <taxon>Duplodnaviria</taxon>
        <taxon>Heunggongvirae</taxon>
        <taxon>Uroviricota</taxon>
        <taxon>Caudoviricetes</taxon>
        <taxon>Demerecviridae</taxon>
        <taxon>Markadamsvirinae</taxon>
        <taxon>Epseptimavirus</taxon>
        <taxon>Epseptimavirus R201</taxon>
    </lineage>
</organism>
<evidence type="ECO:0000313" key="2">
    <source>
        <dbReference type="Proteomes" id="UP000002908"/>
    </source>
</evidence>
<accession>I7KQS7</accession>